<dbReference type="InParanoid" id="A0A0E1RYJ6"/>
<dbReference type="PROSITE" id="PS50048">
    <property type="entry name" value="ZN2_CY6_FUNGAL_2"/>
    <property type="match status" value="1"/>
</dbReference>
<evidence type="ECO:0000313" key="7">
    <source>
        <dbReference type="Proteomes" id="UP000001261"/>
    </source>
</evidence>
<dbReference type="EMBL" id="GG704916">
    <property type="protein sequence ID" value="EAS32860.2"/>
    <property type="molecule type" value="Genomic_DNA"/>
</dbReference>
<feature type="domain" description="Zn(2)-C6 fungal-type" evidence="5">
    <location>
        <begin position="70"/>
        <end position="105"/>
    </location>
</feature>
<accession>A0A0E1RYJ6</accession>
<reference evidence="7" key="1">
    <citation type="journal article" date="2009" name="Genome Res.">
        <title>Comparative genomic analyses of the human fungal pathogens Coccidioides and their relatives.</title>
        <authorList>
            <person name="Sharpton T.J."/>
            <person name="Stajich J.E."/>
            <person name="Rounsley S.D."/>
            <person name="Gardner M.J."/>
            <person name="Wortman J.R."/>
            <person name="Jordar V.S."/>
            <person name="Maiti R."/>
            <person name="Kodira C.D."/>
            <person name="Neafsey D.E."/>
            <person name="Zeng Q."/>
            <person name="Hung C.-Y."/>
            <person name="McMahan C."/>
            <person name="Muszewska A."/>
            <person name="Grynberg M."/>
            <person name="Mandel M.A."/>
            <person name="Kellner E.M."/>
            <person name="Barker B.M."/>
            <person name="Galgiani J.N."/>
            <person name="Orbach M.J."/>
            <person name="Kirkland T.N."/>
            <person name="Cole G.T."/>
            <person name="Henn M.R."/>
            <person name="Birren B.W."/>
            <person name="Taylor J.W."/>
        </authorList>
    </citation>
    <scope>NUCLEOTIDE SEQUENCE [LARGE SCALE GENOMIC DNA]</scope>
    <source>
        <strain evidence="7">RS</strain>
    </source>
</reference>
<dbReference type="KEGG" id="cim:CIMG_03884"/>
<dbReference type="Proteomes" id="UP000001261">
    <property type="component" value="Unassembled WGS sequence"/>
</dbReference>
<dbReference type="CDD" id="cd00067">
    <property type="entry name" value="GAL4"/>
    <property type="match status" value="1"/>
</dbReference>
<protein>
    <recommendedName>
        <fullName evidence="5">Zn(2)-C6 fungal-type domain-containing protein</fullName>
    </recommendedName>
</protein>
<evidence type="ECO:0000256" key="4">
    <source>
        <dbReference type="SAM" id="MobiDB-lite"/>
    </source>
</evidence>
<dbReference type="GeneID" id="4563366"/>
<dbReference type="GO" id="GO:0008270">
    <property type="term" value="F:zinc ion binding"/>
    <property type="evidence" value="ECO:0007669"/>
    <property type="project" value="InterPro"/>
</dbReference>
<reference evidence="7" key="2">
    <citation type="journal article" date="2010" name="Genome Res.">
        <title>Population genomic sequencing of Coccidioides fungi reveals recent hybridization and transposon control.</title>
        <authorList>
            <person name="Neafsey D.E."/>
            <person name="Barker B.M."/>
            <person name="Sharpton T.J."/>
            <person name="Stajich J.E."/>
            <person name="Park D.J."/>
            <person name="Whiston E."/>
            <person name="Hung C.-Y."/>
            <person name="McMahan C."/>
            <person name="White J."/>
            <person name="Sykes S."/>
            <person name="Heiman D."/>
            <person name="Young S."/>
            <person name="Zeng Q."/>
            <person name="Abouelleil A."/>
            <person name="Aftuck L."/>
            <person name="Bessette D."/>
            <person name="Brown A."/>
            <person name="FitzGerald M."/>
            <person name="Lui A."/>
            <person name="Macdonald J.P."/>
            <person name="Priest M."/>
            <person name="Orbach M.J."/>
            <person name="Galgiani J.N."/>
            <person name="Kirkland T.N."/>
            <person name="Cole G.T."/>
            <person name="Birren B.W."/>
            <person name="Henn M.R."/>
            <person name="Taylor J.W."/>
            <person name="Rounsley S.D."/>
        </authorList>
    </citation>
    <scope>GENOME REANNOTATION</scope>
    <source>
        <strain evidence="7">RS</strain>
    </source>
</reference>
<gene>
    <name evidence="6" type="ORF">CIMG_03884</name>
</gene>
<evidence type="ECO:0000313" key="6">
    <source>
        <dbReference type="EMBL" id="EAS32860.2"/>
    </source>
</evidence>
<keyword evidence="2" id="KW-0804">Transcription</keyword>
<dbReference type="OrthoDB" id="539213at2759"/>
<organism evidence="6 7">
    <name type="scientific">Coccidioides immitis (strain RS)</name>
    <name type="common">Valley fever fungus</name>
    <dbReference type="NCBI Taxonomy" id="246410"/>
    <lineage>
        <taxon>Eukaryota</taxon>
        <taxon>Fungi</taxon>
        <taxon>Dikarya</taxon>
        <taxon>Ascomycota</taxon>
        <taxon>Pezizomycotina</taxon>
        <taxon>Eurotiomycetes</taxon>
        <taxon>Eurotiomycetidae</taxon>
        <taxon>Onygenales</taxon>
        <taxon>Onygenaceae</taxon>
        <taxon>Coccidioides</taxon>
    </lineage>
</organism>
<dbReference type="InterPro" id="IPR001138">
    <property type="entry name" value="Zn2Cys6_DnaBD"/>
</dbReference>
<dbReference type="AlphaFoldDB" id="A0A0E1RYJ6"/>
<name>A0A0E1RYJ6_COCIM</name>
<dbReference type="GO" id="GO:0000981">
    <property type="term" value="F:DNA-binding transcription factor activity, RNA polymerase II-specific"/>
    <property type="evidence" value="ECO:0007669"/>
    <property type="project" value="InterPro"/>
</dbReference>
<evidence type="ECO:0000256" key="2">
    <source>
        <dbReference type="ARBA" id="ARBA00023163"/>
    </source>
</evidence>
<keyword evidence="1" id="KW-0805">Transcription regulation</keyword>
<dbReference type="RefSeq" id="XP_001244443.2">
    <property type="nucleotide sequence ID" value="XM_001244442.2"/>
</dbReference>
<feature type="region of interest" description="Disordered" evidence="4">
    <location>
        <begin position="391"/>
        <end position="410"/>
    </location>
</feature>
<proteinExistence type="predicted"/>
<dbReference type="OMA" id="CDRCENY"/>
<dbReference type="STRING" id="246410.A0A0E1RYJ6"/>
<evidence type="ECO:0000256" key="1">
    <source>
        <dbReference type="ARBA" id="ARBA00023015"/>
    </source>
</evidence>
<keyword evidence="7" id="KW-1185">Reference proteome</keyword>
<evidence type="ECO:0000259" key="5">
    <source>
        <dbReference type="PROSITE" id="PS50048"/>
    </source>
</evidence>
<evidence type="ECO:0000256" key="3">
    <source>
        <dbReference type="ARBA" id="ARBA00023242"/>
    </source>
</evidence>
<keyword evidence="3" id="KW-0539">Nucleus</keyword>
<dbReference type="VEuPathDB" id="FungiDB:CIMG_03884"/>
<sequence>MSIPVRWIPLFKQERLSSLLNFIYKRSLSSFPLSTGFPFPCLLCCSHFEALQPRCLLCIADSMPSEGVPKCQRCRRDHKKCSPDNRPWPGPKCDRCENYGYECSENMMARRSSQKDIDPARTPGRLIESMPHAKFYYQPGVTQALPMRPQPQTSNVISRPVSTPSPWVGLFEYLRYIDWQNMKCFRVYPDPFAAIFRSSSCPVPDLSDTPLGRRQMYLEIFLEHQRLMHNTTSLEASINFFVNQLQRRHPRIATTYSPEELSGICASHIRYGSYWHVLRSELQTDEILLIDPNYSFDAEIPKITFESAKQFWLSQHLGLRQFCQKLSGLSQMISDLARTDPNSEERAFLATKIPDRLEEVLGPRISPFGEPIRMCAPSFFPIDVLTSSPMETTDADVYSPSDSAGAEESDDGYALGDRAYQAILGNSYFSENDIWGQ</sequence>